<keyword evidence="2" id="KW-0472">Membrane</keyword>
<dbReference type="CDD" id="cd16431">
    <property type="entry name" value="IcmE"/>
    <property type="match status" value="1"/>
</dbReference>
<name>A0A2S6NF72_9HYPH</name>
<evidence type="ECO:0000313" key="3">
    <source>
        <dbReference type="EMBL" id="PPQ33256.1"/>
    </source>
</evidence>
<dbReference type="EMBL" id="NHSJ01000025">
    <property type="protein sequence ID" value="PPQ33256.1"/>
    <property type="molecule type" value="Genomic_DNA"/>
</dbReference>
<evidence type="ECO:0000256" key="1">
    <source>
        <dbReference type="SAM" id="MobiDB-lite"/>
    </source>
</evidence>
<keyword evidence="2" id="KW-0812">Transmembrane</keyword>
<dbReference type="InterPro" id="IPR049855">
    <property type="entry name" value="DotG/IcmE-like_C"/>
</dbReference>
<dbReference type="AlphaFoldDB" id="A0A2S6NF72"/>
<feature type="transmembrane region" description="Helical" evidence="2">
    <location>
        <begin position="31"/>
        <end position="51"/>
    </location>
</feature>
<comment type="caution">
    <text evidence="3">The sequence shown here is derived from an EMBL/GenBank/DDBJ whole genome shotgun (WGS) entry which is preliminary data.</text>
</comment>
<dbReference type="Proteomes" id="UP000239089">
    <property type="component" value="Unassembled WGS sequence"/>
</dbReference>
<evidence type="ECO:0000256" key="2">
    <source>
        <dbReference type="SAM" id="Phobius"/>
    </source>
</evidence>
<keyword evidence="4" id="KW-1185">Reference proteome</keyword>
<keyword evidence="2" id="KW-1133">Transmembrane helix</keyword>
<accession>A0A2S6NF72</accession>
<feature type="region of interest" description="Disordered" evidence="1">
    <location>
        <begin position="206"/>
        <end position="237"/>
    </location>
</feature>
<feature type="region of interest" description="Disordered" evidence="1">
    <location>
        <begin position="91"/>
        <end position="150"/>
    </location>
</feature>
<evidence type="ECO:0008006" key="5">
    <source>
        <dbReference type="Google" id="ProtNLM"/>
    </source>
</evidence>
<reference evidence="3 4" key="1">
    <citation type="journal article" date="2018" name="Arch. Microbiol.">
        <title>New insights into the metabolic potential of the phototrophic purple bacterium Rhodopila globiformis DSM 161(T) from its draft genome sequence and evidence for a vanadium-dependent nitrogenase.</title>
        <authorList>
            <person name="Imhoff J.F."/>
            <person name="Rahn T."/>
            <person name="Kunzel S."/>
            <person name="Neulinger S.C."/>
        </authorList>
    </citation>
    <scope>NUCLEOTIDE SEQUENCE [LARGE SCALE GENOMIC DNA]</scope>
    <source>
        <strain evidence="3 4">DSM 16996</strain>
    </source>
</reference>
<protein>
    <recommendedName>
        <fullName evidence="5">Type IV secretion protein DotG</fullName>
    </recommendedName>
</protein>
<proteinExistence type="predicted"/>
<dbReference type="InterPro" id="IPR005498">
    <property type="entry name" value="T4SS_VirB10/TraB/TrbI"/>
</dbReference>
<sequence>MTIEQPVISTKTASRGFKRGFLSAAGKGGPARLVAIVVCLVLMVSLVFVLAKRRDKANMNSQVAKMHKMNLLPGGTESTPAQEALRIKHANAEAAKAESKAQSYTPAMPGSQPLQVREVGADAPPPASAEPAPIKVVAAPPPQFTPPERAPERDAFQALPVMPDETPKIEKVAMTSEDADPGVTPERRRSYENTLAQWDIHPPRTVVVMPDDEKGPRASSGQRARETNTGSSAIAGGSVSTKGTVLVPGGRGVYAHTVLAVTTDSGGPIVLEADTSPLAGDRMIGSFQKSGTDRMVVRVSKVIHNSEEVSVSGLVIAPDSMETSVASDIDEHYLERFALPAAAAFIQGVGQAAAMSNTTTSVSPYGGVTQSIGPMSLSQQGWIGAGAAAQAIGKELSQNTPKGPTIHLDANVGVGVMFLSDVIAK</sequence>
<dbReference type="Pfam" id="PF03743">
    <property type="entry name" value="TrbI"/>
    <property type="match status" value="1"/>
</dbReference>
<feature type="compositionally biased region" description="Low complexity" evidence="1">
    <location>
        <begin position="129"/>
        <end position="138"/>
    </location>
</feature>
<organism evidence="3 4">
    <name type="scientific">Rhodoblastus sphagnicola</name>
    <dbReference type="NCBI Taxonomy" id="333368"/>
    <lineage>
        <taxon>Bacteria</taxon>
        <taxon>Pseudomonadati</taxon>
        <taxon>Pseudomonadota</taxon>
        <taxon>Alphaproteobacteria</taxon>
        <taxon>Hyphomicrobiales</taxon>
        <taxon>Rhodoblastaceae</taxon>
        <taxon>Rhodoblastus</taxon>
    </lineage>
</organism>
<evidence type="ECO:0000313" key="4">
    <source>
        <dbReference type="Proteomes" id="UP000239089"/>
    </source>
</evidence>
<feature type="compositionally biased region" description="Polar residues" evidence="1">
    <location>
        <begin position="219"/>
        <end position="237"/>
    </location>
</feature>
<gene>
    <name evidence="3" type="ORF">CCR94_02315</name>
</gene>